<gene>
    <name evidence="1" type="ORF">AVDCRST_MAG38-1814</name>
</gene>
<sequence length="51" mass="5327">MIDCAGRLLVIATPGGFDGFFRMLMAADQAGESGPSTYAQASAQFGITWPT</sequence>
<protein>
    <submittedName>
        <fullName evidence="1">Uncharacterized protein</fullName>
    </submittedName>
</protein>
<accession>A0A6J4RMT5</accession>
<dbReference type="AlphaFoldDB" id="A0A6J4RMT5"/>
<evidence type="ECO:0000313" key="1">
    <source>
        <dbReference type="EMBL" id="CAA9477436.1"/>
    </source>
</evidence>
<reference evidence="1" key="1">
    <citation type="submission" date="2020-02" db="EMBL/GenBank/DDBJ databases">
        <authorList>
            <person name="Meier V. D."/>
        </authorList>
    </citation>
    <scope>NUCLEOTIDE SEQUENCE</scope>
    <source>
        <strain evidence="1">AVDCRST_MAG38</strain>
    </source>
</reference>
<organism evidence="1">
    <name type="scientific">uncultured Solirubrobacteraceae bacterium</name>
    <dbReference type="NCBI Taxonomy" id="1162706"/>
    <lineage>
        <taxon>Bacteria</taxon>
        <taxon>Bacillati</taxon>
        <taxon>Actinomycetota</taxon>
        <taxon>Thermoleophilia</taxon>
        <taxon>Solirubrobacterales</taxon>
        <taxon>Solirubrobacteraceae</taxon>
        <taxon>environmental samples</taxon>
    </lineage>
</organism>
<dbReference type="EMBL" id="CADCVJ010000152">
    <property type="protein sequence ID" value="CAA9477436.1"/>
    <property type="molecule type" value="Genomic_DNA"/>
</dbReference>
<name>A0A6J4RMT5_9ACTN</name>
<proteinExistence type="predicted"/>